<dbReference type="RefSeq" id="WP_227229490.1">
    <property type="nucleotide sequence ID" value="NZ_JAJCVJ010000002.1"/>
</dbReference>
<proteinExistence type="predicted"/>
<organism evidence="1 2">
    <name type="scientific">Salinirubrum litoreum</name>
    <dbReference type="NCBI Taxonomy" id="1126234"/>
    <lineage>
        <taxon>Archaea</taxon>
        <taxon>Methanobacteriati</taxon>
        <taxon>Methanobacteriota</taxon>
        <taxon>Stenosarchaea group</taxon>
        <taxon>Halobacteria</taxon>
        <taxon>Halobacteriales</taxon>
        <taxon>Haloferacaceae</taxon>
        <taxon>Salinirubrum</taxon>
    </lineage>
</organism>
<sequence>MTDRWRDTLRDRVLPEYALDQWRVTQSLVVAVLLIYNAEIVVRLALGAPTVRVAMAYSFLNYPELPWPLAPIEARMRTRGFSYSSPGTSRCCAGR</sequence>
<protein>
    <submittedName>
        <fullName evidence="1">Uncharacterized protein</fullName>
    </submittedName>
</protein>
<dbReference type="AlphaFoldDB" id="A0ABD5RB23"/>
<gene>
    <name evidence="1" type="ORF">ACFPJ5_09775</name>
</gene>
<reference evidence="1 2" key="1">
    <citation type="journal article" date="2019" name="Int. J. Syst. Evol. Microbiol.">
        <title>The Global Catalogue of Microorganisms (GCM) 10K type strain sequencing project: providing services to taxonomists for standard genome sequencing and annotation.</title>
        <authorList>
            <consortium name="The Broad Institute Genomics Platform"/>
            <consortium name="The Broad Institute Genome Sequencing Center for Infectious Disease"/>
            <person name="Wu L."/>
            <person name="Ma J."/>
        </authorList>
    </citation>
    <scope>NUCLEOTIDE SEQUENCE [LARGE SCALE GENOMIC DNA]</scope>
    <source>
        <strain evidence="1 2">CGMCC 1.12237</strain>
    </source>
</reference>
<evidence type="ECO:0000313" key="1">
    <source>
        <dbReference type="EMBL" id="MFC5367229.1"/>
    </source>
</evidence>
<dbReference type="EMBL" id="JBHSKX010000002">
    <property type="protein sequence ID" value="MFC5367229.1"/>
    <property type="molecule type" value="Genomic_DNA"/>
</dbReference>
<comment type="caution">
    <text evidence="1">The sequence shown here is derived from an EMBL/GenBank/DDBJ whole genome shotgun (WGS) entry which is preliminary data.</text>
</comment>
<name>A0ABD5RB23_9EURY</name>
<dbReference type="Proteomes" id="UP001596201">
    <property type="component" value="Unassembled WGS sequence"/>
</dbReference>
<keyword evidence="2" id="KW-1185">Reference proteome</keyword>
<accession>A0ABD5RB23</accession>
<evidence type="ECO:0000313" key="2">
    <source>
        <dbReference type="Proteomes" id="UP001596201"/>
    </source>
</evidence>